<evidence type="ECO:0000313" key="2">
    <source>
        <dbReference type="EMBL" id="GAX61990.1"/>
    </source>
</evidence>
<proteinExistence type="predicted"/>
<dbReference type="EMBL" id="BAOS01000028">
    <property type="protein sequence ID" value="GAX61990.1"/>
    <property type="molecule type" value="Genomic_DNA"/>
</dbReference>
<protein>
    <submittedName>
        <fullName evidence="2">Filamentation induced by cAMP protein Fic</fullName>
    </submittedName>
</protein>
<dbReference type="Gene3D" id="1.10.3290.10">
    <property type="entry name" value="Fido-like domain"/>
    <property type="match status" value="1"/>
</dbReference>
<accession>A0A286U1G8</accession>
<gene>
    <name evidence="2" type="ORF">SCALIN_C28_0192</name>
</gene>
<keyword evidence="3" id="KW-1185">Reference proteome</keyword>
<sequence length="111" mass="12692">MPDFKRFEDLLFSFAERVGHVSGILKVMPEITQTDTMIDMMVSEAIKSSEIEGEYLSRRDVISSIRKNLGPNRNIVRVKDKKAEGAAELMIDVRDSYAEKPTQKNYIHGTR</sequence>
<dbReference type="Pfam" id="PF13776">
    <property type="entry name" value="DUF4172"/>
    <property type="match status" value="1"/>
</dbReference>
<dbReference type="Proteomes" id="UP000218542">
    <property type="component" value="Unassembled WGS sequence"/>
</dbReference>
<dbReference type="InterPro" id="IPR036597">
    <property type="entry name" value="Fido-like_dom_sf"/>
</dbReference>
<comment type="caution">
    <text evidence="2">The sequence shown here is derived from an EMBL/GenBank/DDBJ whole genome shotgun (WGS) entry which is preliminary data.</text>
</comment>
<evidence type="ECO:0000313" key="3">
    <source>
        <dbReference type="Proteomes" id="UP000218542"/>
    </source>
</evidence>
<dbReference type="InterPro" id="IPR025230">
    <property type="entry name" value="DUF4172"/>
</dbReference>
<dbReference type="RefSeq" id="WP_162532354.1">
    <property type="nucleotide sequence ID" value="NZ_BAOS01000028.1"/>
</dbReference>
<dbReference type="AlphaFoldDB" id="A0A286U1G8"/>
<reference evidence="3" key="1">
    <citation type="journal article" date="2017" name="Environ. Microbiol. Rep.">
        <title>Genetic Diversity of Marine Anaerobic Ammonium-Oxidizing Bacteria as Revealed by Genomic and Proteomic Analyses of 'Candidatus Scalindua japonica'.</title>
        <authorList>
            <person name="Oshiki M."/>
            <person name="Mizuto K."/>
            <person name="Kimura Z."/>
            <person name="Kindaichi T."/>
            <person name="Satoh H."/>
            <person name="Okabe S."/>
        </authorList>
    </citation>
    <scope>NUCLEOTIDE SEQUENCE [LARGE SCALE GENOMIC DNA]</scope>
    <source>
        <strain evidence="3">husup-a2</strain>
    </source>
</reference>
<organism evidence="2 3">
    <name type="scientific">Candidatus Scalindua japonica</name>
    <dbReference type="NCBI Taxonomy" id="1284222"/>
    <lineage>
        <taxon>Bacteria</taxon>
        <taxon>Pseudomonadati</taxon>
        <taxon>Planctomycetota</taxon>
        <taxon>Candidatus Brocadiia</taxon>
        <taxon>Candidatus Brocadiales</taxon>
        <taxon>Candidatus Scalinduaceae</taxon>
        <taxon>Candidatus Scalindua</taxon>
    </lineage>
</organism>
<evidence type="ECO:0000259" key="1">
    <source>
        <dbReference type="Pfam" id="PF13776"/>
    </source>
</evidence>
<feature type="domain" description="DUF4172" evidence="1">
    <location>
        <begin position="5"/>
        <end position="70"/>
    </location>
</feature>
<name>A0A286U1G8_9BACT</name>